<dbReference type="AlphaFoldDB" id="A0A5N4W216"/>
<reference evidence="9 10" key="1">
    <citation type="submission" date="2019-09" db="EMBL/GenBank/DDBJ databases">
        <title>Draft genome sequence of Acinetobacter tandoii W4-4-4 isolated from environmental water sample.</title>
        <authorList>
            <person name="Wee S.K."/>
            <person name="Yan B."/>
            <person name="Mustaffa S.B."/>
            <person name="Yap E.P.H."/>
        </authorList>
    </citation>
    <scope>NUCLEOTIDE SEQUENCE [LARGE SCALE GENOMIC DNA]</scope>
    <source>
        <strain evidence="9 10">W4-4-4</strain>
    </source>
</reference>
<dbReference type="PANTHER" id="PTHR30558">
    <property type="entry name" value="EXBD MEMBRANE COMPONENT OF PMF-DRIVEN MACROMOLECULE IMPORT SYSTEM"/>
    <property type="match status" value="1"/>
</dbReference>
<evidence type="ECO:0000256" key="1">
    <source>
        <dbReference type="ARBA" id="ARBA00004162"/>
    </source>
</evidence>
<evidence type="ECO:0000313" key="9">
    <source>
        <dbReference type="EMBL" id="KAB1852107.1"/>
    </source>
</evidence>
<feature type="transmembrane region" description="Helical" evidence="8">
    <location>
        <begin position="20"/>
        <end position="39"/>
    </location>
</feature>
<keyword evidence="7" id="KW-0813">Transport</keyword>
<keyword evidence="6 8" id="KW-0472">Membrane</keyword>
<evidence type="ECO:0000256" key="6">
    <source>
        <dbReference type="ARBA" id="ARBA00023136"/>
    </source>
</evidence>
<comment type="subcellular location">
    <subcellularLocation>
        <location evidence="1">Cell membrane</location>
        <topology evidence="1">Single-pass membrane protein</topology>
    </subcellularLocation>
    <subcellularLocation>
        <location evidence="7">Cell membrane</location>
        <topology evidence="7">Single-pass type II membrane protein</topology>
    </subcellularLocation>
</comment>
<evidence type="ECO:0000313" key="10">
    <source>
        <dbReference type="Proteomes" id="UP000325788"/>
    </source>
</evidence>
<dbReference type="GO" id="GO:0022857">
    <property type="term" value="F:transmembrane transporter activity"/>
    <property type="evidence" value="ECO:0007669"/>
    <property type="project" value="InterPro"/>
</dbReference>
<evidence type="ECO:0000256" key="7">
    <source>
        <dbReference type="RuleBase" id="RU003879"/>
    </source>
</evidence>
<keyword evidence="5 8" id="KW-1133">Transmembrane helix</keyword>
<evidence type="ECO:0000256" key="8">
    <source>
        <dbReference type="SAM" id="Phobius"/>
    </source>
</evidence>
<dbReference type="GO" id="GO:0005886">
    <property type="term" value="C:plasma membrane"/>
    <property type="evidence" value="ECO:0007669"/>
    <property type="project" value="UniProtKB-SubCell"/>
</dbReference>
<dbReference type="GO" id="GO:0015031">
    <property type="term" value="P:protein transport"/>
    <property type="evidence" value="ECO:0007669"/>
    <property type="project" value="UniProtKB-KW"/>
</dbReference>
<dbReference type="InterPro" id="IPR003400">
    <property type="entry name" value="ExbD"/>
</dbReference>
<dbReference type="RefSeq" id="WP_016166076.1">
    <property type="nucleotide sequence ID" value="NZ_BBNK01000020.1"/>
</dbReference>
<dbReference type="EMBL" id="VXLD01000015">
    <property type="protein sequence ID" value="KAB1852107.1"/>
    <property type="molecule type" value="Genomic_DNA"/>
</dbReference>
<accession>A0A5N4W216</accession>
<evidence type="ECO:0000256" key="5">
    <source>
        <dbReference type="ARBA" id="ARBA00022989"/>
    </source>
</evidence>
<keyword evidence="4 7" id="KW-0812">Transmembrane</keyword>
<sequence>MGMNVGSNDDDDVLLDVNMTPLIDVMLVLIIMFIITIPIPNNAININLPNGAPPPQSNEKPPEIINLKLDAQGKIFWNGQPVENKQALENLFMTVSKKSEQDQIKLQPDRMTEYKQVAMVMAMAQRLNITKIGIESNASL</sequence>
<dbReference type="Pfam" id="PF02472">
    <property type="entry name" value="ExbD"/>
    <property type="match status" value="1"/>
</dbReference>
<keyword evidence="3" id="KW-1003">Cell membrane</keyword>
<comment type="similarity">
    <text evidence="2 7">Belongs to the ExbD/TolR family.</text>
</comment>
<name>A0A5N4W216_9GAMM</name>
<keyword evidence="7" id="KW-0653">Protein transport</keyword>
<evidence type="ECO:0000256" key="4">
    <source>
        <dbReference type="ARBA" id="ARBA00022692"/>
    </source>
</evidence>
<comment type="caution">
    <text evidence="9">The sequence shown here is derived from an EMBL/GenBank/DDBJ whole genome shotgun (WGS) entry which is preliminary data.</text>
</comment>
<dbReference type="Proteomes" id="UP000325788">
    <property type="component" value="Unassembled WGS sequence"/>
</dbReference>
<protein>
    <submittedName>
        <fullName evidence="9">Biopolymer transporter ExbD</fullName>
    </submittedName>
</protein>
<gene>
    <name evidence="9" type="ORF">F4W09_15290</name>
</gene>
<evidence type="ECO:0000256" key="2">
    <source>
        <dbReference type="ARBA" id="ARBA00005811"/>
    </source>
</evidence>
<dbReference type="PANTHER" id="PTHR30558:SF7">
    <property type="entry name" value="TOL-PAL SYSTEM PROTEIN TOLR"/>
    <property type="match status" value="1"/>
</dbReference>
<proteinExistence type="inferred from homology"/>
<evidence type="ECO:0000256" key="3">
    <source>
        <dbReference type="ARBA" id="ARBA00022475"/>
    </source>
</evidence>
<dbReference type="Gene3D" id="3.30.420.270">
    <property type="match status" value="1"/>
</dbReference>
<organism evidence="9 10">
    <name type="scientific">Acinetobacter tandoii</name>
    <dbReference type="NCBI Taxonomy" id="202954"/>
    <lineage>
        <taxon>Bacteria</taxon>
        <taxon>Pseudomonadati</taxon>
        <taxon>Pseudomonadota</taxon>
        <taxon>Gammaproteobacteria</taxon>
        <taxon>Moraxellales</taxon>
        <taxon>Moraxellaceae</taxon>
        <taxon>Acinetobacter</taxon>
    </lineage>
</organism>